<dbReference type="EMBL" id="CP033972">
    <property type="protein sequence ID" value="AZG47040.1"/>
    <property type="molecule type" value="Genomic_DNA"/>
</dbReference>
<reference evidence="2 3" key="1">
    <citation type="submission" date="2018-11" db="EMBL/GenBank/DDBJ databases">
        <title>Gordonia insulae sp. nov., isolated from an island soil.</title>
        <authorList>
            <person name="Kim Y.S."/>
            <person name="Kim S.B."/>
        </authorList>
    </citation>
    <scope>NUCLEOTIDE SEQUENCE [LARGE SCALE GENOMIC DNA]</scope>
    <source>
        <strain evidence="2 3">MMS17-SY073</strain>
    </source>
</reference>
<dbReference type="Proteomes" id="UP000271469">
    <property type="component" value="Chromosome"/>
</dbReference>
<organism evidence="2 3">
    <name type="scientific">Gordonia insulae</name>
    <dbReference type="NCBI Taxonomy" id="2420509"/>
    <lineage>
        <taxon>Bacteria</taxon>
        <taxon>Bacillati</taxon>
        <taxon>Actinomycetota</taxon>
        <taxon>Actinomycetes</taxon>
        <taxon>Mycobacteriales</taxon>
        <taxon>Gordoniaceae</taxon>
        <taxon>Gordonia</taxon>
    </lineage>
</organism>
<gene>
    <name evidence="2" type="ORF">D7316_03647</name>
</gene>
<evidence type="ECO:0000256" key="1">
    <source>
        <dbReference type="SAM" id="SignalP"/>
    </source>
</evidence>
<dbReference type="KEGG" id="gom:D7316_03647"/>
<proteinExistence type="predicted"/>
<feature type="chain" id="PRO_5018170318" description="Enoyl-CoA hydratase" evidence="1">
    <location>
        <begin position="29"/>
        <end position="163"/>
    </location>
</feature>
<keyword evidence="1" id="KW-0732">Signal</keyword>
<protein>
    <recommendedName>
        <fullName evidence="4">Enoyl-CoA hydratase</fullName>
    </recommendedName>
</protein>
<sequence>MFNRKLSALAVVVVMGAMTWLGAGTASAEPQLPRLTTAFTDNVGTLGDHDSCRGAFNVGMVTPKGKRGIVRFTLTSFGFTGDGAGWRRDPRCRFLVNISSTSGKAYARQTFFKVSFGSRKGEKVVRDIHTGSGLALLTIATFASITKARVPQGYGNTMYTVIP</sequence>
<accession>A0A3G8JS76</accession>
<evidence type="ECO:0008006" key="4">
    <source>
        <dbReference type="Google" id="ProtNLM"/>
    </source>
</evidence>
<evidence type="ECO:0000313" key="2">
    <source>
        <dbReference type="EMBL" id="AZG47040.1"/>
    </source>
</evidence>
<dbReference type="AlphaFoldDB" id="A0A3G8JS76"/>
<feature type="signal peptide" evidence="1">
    <location>
        <begin position="1"/>
        <end position="28"/>
    </location>
</feature>
<keyword evidence="3" id="KW-1185">Reference proteome</keyword>
<name>A0A3G8JS76_9ACTN</name>
<evidence type="ECO:0000313" key="3">
    <source>
        <dbReference type="Proteomes" id="UP000271469"/>
    </source>
</evidence>